<dbReference type="KEGG" id="fas:105265779"/>
<feature type="region of interest" description="Disordered" evidence="1">
    <location>
        <begin position="304"/>
        <end position="361"/>
    </location>
</feature>
<name>A0A9R1T306_9HYME</name>
<dbReference type="OrthoDB" id="7697863at2759"/>
<dbReference type="RefSeq" id="XP_011301792.1">
    <property type="nucleotide sequence ID" value="XM_011303490.1"/>
</dbReference>
<organism evidence="2 4">
    <name type="scientific">Fopius arisanus</name>
    <dbReference type="NCBI Taxonomy" id="64838"/>
    <lineage>
        <taxon>Eukaryota</taxon>
        <taxon>Metazoa</taxon>
        <taxon>Ecdysozoa</taxon>
        <taxon>Arthropoda</taxon>
        <taxon>Hexapoda</taxon>
        <taxon>Insecta</taxon>
        <taxon>Pterygota</taxon>
        <taxon>Neoptera</taxon>
        <taxon>Endopterygota</taxon>
        <taxon>Hymenoptera</taxon>
        <taxon>Apocrita</taxon>
        <taxon>Ichneumonoidea</taxon>
        <taxon>Braconidae</taxon>
        <taxon>Opiinae</taxon>
        <taxon>Fopius</taxon>
    </lineage>
</organism>
<reference evidence="3 4" key="1">
    <citation type="submission" date="2025-04" db="UniProtKB">
        <authorList>
            <consortium name="RefSeq"/>
        </authorList>
    </citation>
    <scope>IDENTIFICATION</scope>
    <source>
        <strain evidence="3 4">USDA-PBARC FA_bdor</strain>
        <tissue evidence="3 4">Whole organism</tissue>
    </source>
</reference>
<dbReference type="AlphaFoldDB" id="A0A9R1T306"/>
<evidence type="ECO:0000313" key="4">
    <source>
        <dbReference type="RefSeq" id="XP_011301792.1"/>
    </source>
</evidence>
<evidence type="ECO:0000256" key="1">
    <source>
        <dbReference type="SAM" id="MobiDB-lite"/>
    </source>
</evidence>
<dbReference type="RefSeq" id="XP_011301790.1">
    <property type="nucleotide sequence ID" value="XM_011303488.1"/>
</dbReference>
<dbReference type="Proteomes" id="UP000694866">
    <property type="component" value="Unplaced"/>
</dbReference>
<feature type="compositionally biased region" description="Basic and acidic residues" evidence="1">
    <location>
        <begin position="194"/>
        <end position="203"/>
    </location>
</feature>
<feature type="compositionally biased region" description="Polar residues" evidence="1">
    <location>
        <begin position="156"/>
        <end position="184"/>
    </location>
</feature>
<feature type="region of interest" description="Disordered" evidence="1">
    <location>
        <begin position="277"/>
        <end position="296"/>
    </location>
</feature>
<protein>
    <submittedName>
        <fullName evidence="3 4">Uncharacterized protein</fullName>
    </submittedName>
</protein>
<keyword evidence="2" id="KW-1185">Reference proteome</keyword>
<feature type="compositionally biased region" description="Basic and acidic residues" evidence="1">
    <location>
        <begin position="319"/>
        <end position="330"/>
    </location>
</feature>
<feature type="compositionally biased region" description="Basic and acidic residues" evidence="1">
    <location>
        <begin position="342"/>
        <end position="356"/>
    </location>
</feature>
<evidence type="ECO:0000313" key="2">
    <source>
        <dbReference type="Proteomes" id="UP000694866"/>
    </source>
</evidence>
<proteinExistence type="predicted"/>
<feature type="region of interest" description="Disordered" evidence="1">
    <location>
        <begin position="147"/>
        <end position="203"/>
    </location>
</feature>
<sequence length="550" mass="62852">MTEYYPFKIVRFPDDDSEKYSVDILPSEWIFSCVERKCKMCHFPCGPFSARDISKLHEMVKKCQPADQSWPVHRVIIIGRAKTYSEAQKAAKKCEYEPYAFSTDRESSVERKIEEENTTLAIEDGKKKDIDDEFDEAVFDLLSARDHVGRPKRQSQKNLPKVQSETRRYSLSSEGSTTENLTGQETDDDDDSRSEDLKAAEKNRKYVEVGHSFRKSSATEQVPIQVMRSKSAYLLKSPSPQLNSSDIPIGQKRKSTIHKDELLSAQLAKKLRTFPAVPEPKSPFAAQQGGKTTSLPQDVEVAFSASRNQDSSMNRRRSRSADRSNIDIGKKTARRSRSSQDAGRDGSKEDPDRSLTEEQPGSLTEAVDLLKYLKQMHNSLSSRIDRLYGCQLETNGHIQELEHVITHKSHRQEIDVDEENLDDENFALPVKSKAEFYVFDEKLKDKGYIRKVAQRVKRMVDKYEIKTHNLSSIMRIFLSKNVIVNDFTALKKTATKDVFQETTLYQLLKVIHQTVQGTKLDDKAFNNALKSVFNSAKDWEGGRLARLQKE</sequence>
<accession>A0A9R1T306</accession>
<gene>
    <name evidence="3 4" type="primary">LOC105265779</name>
</gene>
<evidence type="ECO:0000313" key="3">
    <source>
        <dbReference type="RefSeq" id="XP_011301790.1"/>
    </source>
</evidence>
<dbReference type="GeneID" id="105265779"/>
<accession>A0A9R1T319</accession>